<feature type="domain" description="Type II secretion system protein GspF" evidence="8">
    <location>
        <begin position="17"/>
        <end position="129"/>
    </location>
</feature>
<protein>
    <submittedName>
        <fullName evidence="9">Type II secretion system F family protein</fullName>
    </submittedName>
</protein>
<dbReference type="PRINTS" id="PR00812">
    <property type="entry name" value="BCTERIALGSPF"/>
</dbReference>
<dbReference type="Gene3D" id="1.20.81.30">
    <property type="entry name" value="Type II secretion system (T2SS), domain F"/>
    <property type="match status" value="1"/>
</dbReference>
<keyword evidence="10" id="KW-1185">Reference proteome</keyword>
<evidence type="ECO:0000256" key="4">
    <source>
        <dbReference type="ARBA" id="ARBA00022692"/>
    </source>
</evidence>
<dbReference type="InterPro" id="IPR018076">
    <property type="entry name" value="T2SS_GspF_dom"/>
</dbReference>
<accession>A0ABT0ZP93</accession>
<dbReference type="InterPro" id="IPR003004">
    <property type="entry name" value="GspF/PilC"/>
</dbReference>
<evidence type="ECO:0000256" key="6">
    <source>
        <dbReference type="ARBA" id="ARBA00023136"/>
    </source>
</evidence>
<evidence type="ECO:0000256" key="2">
    <source>
        <dbReference type="ARBA" id="ARBA00005745"/>
    </source>
</evidence>
<evidence type="ECO:0000313" key="10">
    <source>
        <dbReference type="Proteomes" id="UP001523234"/>
    </source>
</evidence>
<comment type="similarity">
    <text evidence="2">Belongs to the GSP F family.</text>
</comment>
<reference evidence="9 10" key="1">
    <citation type="submission" date="2022-06" db="EMBL/GenBank/DDBJ databases">
        <title>Fructobacillus taiwanensis sp. nov., isolated from the honeybee.</title>
        <authorList>
            <person name="Chen Y.-S."/>
            <person name="Wang L.-T."/>
            <person name="Lee Y.-S."/>
            <person name="Chang Y.-C."/>
            <person name="Wu H.-C."/>
            <person name="Liao C.-Y."/>
            <person name="Chen W.-H."/>
            <person name="Deng J.-N."/>
            <person name="Wang Y.-H."/>
        </authorList>
    </citation>
    <scope>NUCLEOTIDE SEQUENCE [LARGE SCALE GENOMIC DNA]</scope>
    <source>
        <strain evidence="9 10">W13</strain>
    </source>
</reference>
<dbReference type="RefSeq" id="WP_252442424.1">
    <property type="nucleotide sequence ID" value="NZ_JAMWYK010000001.1"/>
</dbReference>
<keyword evidence="4 7" id="KW-0812">Transmembrane</keyword>
<evidence type="ECO:0000259" key="8">
    <source>
        <dbReference type="Pfam" id="PF00482"/>
    </source>
</evidence>
<evidence type="ECO:0000256" key="1">
    <source>
        <dbReference type="ARBA" id="ARBA00004651"/>
    </source>
</evidence>
<gene>
    <name evidence="9" type="ORF">NFX39_01735</name>
</gene>
<comment type="caution">
    <text evidence="9">The sequence shown here is derived from an EMBL/GenBank/DDBJ whole genome shotgun (WGS) entry which is preliminary data.</text>
</comment>
<comment type="subcellular location">
    <subcellularLocation>
        <location evidence="1">Cell membrane</location>
        <topology evidence="1">Multi-pass membrane protein</topology>
    </subcellularLocation>
</comment>
<evidence type="ECO:0000313" key="9">
    <source>
        <dbReference type="EMBL" id="MCO0831815.1"/>
    </source>
</evidence>
<evidence type="ECO:0000256" key="3">
    <source>
        <dbReference type="ARBA" id="ARBA00022475"/>
    </source>
</evidence>
<feature type="transmembrane region" description="Helical" evidence="7">
    <location>
        <begin position="149"/>
        <end position="177"/>
    </location>
</feature>
<evidence type="ECO:0000256" key="7">
    <source>
        <dbReference type="SAM" id="Phobius"/>
    </source>
</evidence>
<dbReference type="Proteomes" id="UP001523234">
    <property type="component" value="Unassembled WGS sequence"/>
</dbReference>
<dbReference type="PANTHER" id="PTHR30012:SF0">
    <property type="entry name" value="TYPE II SECRETION SYSTEM PROTEIN F-RELATED"/>
    <property type="match status" value="1"/>
</dbReference>
<dbReference type="PANTHER" id="PTHR30012">
    <property type="entry name" value="GENERAL SECRETION PATHWAY PROTEIN"/>
    <property type="match status" value="1"/>
</dbReference>
<organism evidence="9 10">
    <name type="scientific">Fructobacillus apis</name>
    <dbReference type="NCBI Taxonomy" id="2935017"/>
    <lineage>
        <taxon>Bacteria</taxon>
        <taxon>Bacillati</taxon>
        <taxon>Bacillota</taxon>
        <taxon>Bacilli</taxon>
        <taxon>Lactobacillales</taxon>
        <taxon>Lactobacillaceae</taxon>
        <taxon>Fructobacillus</taxon>
    </lineage>
</organism>
<feature type="domain" description="Type II secretion system protein GspF" evidence="8">
    <location>
        <begin position="208"/>
        <end position="331"/>
    </location>
</feature>
<sequence>MFSRNKQLLSKADQVVFLKELAELGQAGYSLNQSLGILVDAHHSWQFKLKAVQEELASGVTISDSLGPLFDPGIRIYLHLAQEQGRFSQTVQHLADKMQLMMDYQRQLKAALTYPALLLVVLFAMVYGLETTLYPVFSTLTGALGHGEGNVALFALHLILGLVLFLSGFGCLVYVVLMNKRPLKRCRLLSNIPFLSSLSKTLISGLVAEQLALLLAAGLTLPAIVSTFCQKEKGKTSLALELAEDLKRYLDRGEDVSSWVGKQSFLNPTLGAYLSRGFESTLLATYLSYFAKHEFMSFDRRIKRVFSWIQPILFTVVGVAIVLLYLAMLLPLYQNLGGLPT</sequence>
<name>A0ABT0ZP93_9LACO</name>
<proteinExistence type="inferred from homology"/>
<dbReference type="Pfam" id="PF00482">
    <property type="entry name" value="T2SSF"/>
    <property type="match status" value="2"/>
</dbReference>
<keyword evidence="6 7" id="KW-0472">Membrane</keyword>
<keyword evidence="3" id="KW-1003">Cell membrane</keyword>
<feature type="transmembrane region" description="Helical" evidence="7">
    <location>
        <begin position="312"/>
        <end position="333"/>
    </location>
</feature>
<keyword evidence="5 7" id="KW-1133">Transmembrane helix</keyword>
<evidence type="ECO:0000256" key="5">
    <source>
        <dbReference type="ARBA" id="ARBA00022989"/>
    </source>
</evidence>
<feature type="transmembrane region" description="Helical" evidence="7">
    <location>
        <begin position="111"/>
        <end position="129"/>
    </location>
</feature>
<dbReference type="EMBL" id="JAMWYK010000001">
    <property type="protein sequence ID" value="MCO0831815.1"/>
    <property type="molecule type" value="Genomic_DNA"/>
</dbReference>
<dbReference type="InterPro" id="IPR042094">
    <property type="entry name" value="T2SS_GspF_sf"/>
</dbReference>